<feature type="transmembrane region" description="Helical" evidence="7">
    <location>
        <begin position="45"/>
        <end position="72"/>
    </location>
</feature>
<feature type="transmembrane region" description="Helical" evidence="7">
    <location>
        <begin position="457"/>
        <end position="478"/>
    </location>
</feature>
<keyword evidence="6 7" id="KW-0472">Membrane</keyword>
<feature type="transmembrane region" description="Helical" evidence="7">
    <location>
        <begin position="426"/>
        <end position="451"/>
    </location>
</feature>
<proteinExistence type="inferred from homology"/>
<feature type="region of interest" description="Disordered" evidence="8">
    <location>
        <begin position="1"/>
        <end position="31"/>
    </location>
</feature>
<comment type="similarity">
    <text evidence="7">Belongs to the binding-protein-dependent transport system permease family.</text>
</comment>
<name>A0A8J7RSA1_9HYPH</name>
<dbReference type="Pfam" id="PF00528">
    <property type="entry name" value="BPD_transp_1"/>
    <property type="match status" value="1"/>
</dbReference>
<feature type="transmembrane region" description="Helical" evidence="7">
    <location>
        <begin position="283"/>
        <end position="310"/>
    </location>
</feature>
<keyword evidence="2 7" id="KW-0813">Transport</keyword>
<feature type="transmembrane region" description="Helical" evidence="7">
    <location>
        <begin position="511"/>
        <end position="532"/>
    </location>
</feature>
<keyword evidence="3" id="KW-1003">Cell membrane</keyword>
<feature type="domain" description="ABC transmembrane type-1" evidence="9">
    <location>
        <begin position="391"/>
        <end position="582"/>
    </location>
</feature>
<sequence length="595" mass="63383">MNSGPLWTSRTRAGWTPSKRNGRGATAPATEPFSGAQVTRLGPPLAVLLLGLPVLIGLLGTILPAFGILPALGGVTPSLAPLEQLLAMPGVWRSAALSFWIGLASGAGSLFVVMLFVAGWSGTHTFKRLQRTIAPLLSVPHAAAAFGFAFLIAPSGFLARLLSPELTGWTAPPNVLIPNDSWGLSMIAGLMLKEIPFLLLITLAALPQVEAQRGRAVVAALGFGRTAGFLLALWPAIYRQIRLGIFAVLAFSSSVVDVAAILGPTLPPTLAPRLLQWITDPDLTLRFAAAAGALLQLGVTLGVLLVWIGLEQGGAFLRDRVATSGRRFRHDRAVRIVAAAGLAASAGAVFLGLLTLAIWSIAGLWTFPDLLPQSLTLRGWESVLPRLSNPLLTTLIVAASATLLAVALAVLCLANEDRRGRPAGRAALWMIYLPLIIPQPAFLFGLQLAFVSVDLQATLAALVFVHLVFVLPYVFLSLSDPWRSLDRRYEQVARGLGRSRRRAFWTVRMPLLLRALLTAAAIGFAVSVGQYLPTVLIGAGRLTTVTTEAVALASGGNRRVIGVWTFVQMILPFVGFLVATLVPALVFRRFRAVRV</sequence>
<evidence type="ECO:0000313" key="10">
    <source>
        <dbReference type="EMBL" id="MBP0441114.1"/>
    </source>
</evidence>
<feature type="transmembrane region" description="Helical" evidence="7">
    <location>
        <begin position="561"/>
        <end position="587"/>
    </location>
</feature>
<feature type="transmembrane region" description="Helical" evidence="7">
    <location>
        <begin position="243"/>
        <end position="263"/>
    </location>
</feature>
<evidence type="ECO:0000256" key="3">
    <source>
        <dbReference type="ARBA" id="ARBA00022475"/>
    </source>
</evidence>
<evidence type="ECO:0000313" key="11">
    <source>
        <dbReference type="Proteomes" id="UP000666240"/>
    </source>
</evidence>
<evidence type="ECO:0000259" key="9">
    <source>
        <dbReference type="PROSITE" id="PS50928"/>
    </source>
</evidence>
<dbReference type="PANTHER" id="PTHR30183">
    <property type="entry name" value="MOLYBDENUM TRANSPORT SYSTEM PERMEASE PROTEIN MODB"/>
    <property type="match status" value="1"/>
</dbReference>
<protein>
    <submittedName>
        <fullName evidence="10">ABC transporter permease subunit</fullName>
    </submittedName>
</protein>
<feature type="transmembrane region" description="Helical" evidence="7">
    <location>
        <begin position="391"/>
        <end position="414"/>
    </location>
</feature>
<dbReference type="GO" id="GO:0005886">
    <property type="term" value="C:plasma membrane"/>
    <property type="evidence" value="ECO:0007669"/>
    <property type="project" value="UniProtKB-SubCell"/>
</dbReference>
<reference evidence="10" key="1">
    <citation type="submission" date="2021-03" db="EMBL/GenBank/DDBJ databases">
        <title>Genome sequencing and assembly of Tianweitania sediminis.</title>
        <authorList>
            <person name="Chhetri G."/>
        </authorList>
    </citation>
    <scope>NUCLEOTIDE SEQUENCE</scope>
    <source>
        <strain evidence="10">Z8</strain>
    </source>
</reference>
<feature type="transmembrane region" description="Helical" evidence="7">
    <location>
        <begin position="139"/>
        <end position="162"/>
    </location>
</feature>
<keyword evidence="5 7" id="KW-1133">Transmembrane helix</keyword>
<dbReference type="GO" id="GO:0055085">
    <property type="term" value="P:transmembrane transport"/>
    <property type="evidence" value="ECO:0007669"/>
    <property type="project" value="InterPro"/>
</dbReference>
<evidence type="ECO:0000256" key="1">
    <source>
        <dbReference type="ARBA" id="ARBA00004651"/>
    </source>
</evidence>
<dbReference type="PANTHER" id="PTHR30183:SF6">
    <property type="entry name" value="INNER MEMBRANE ABC TRANSPORTER PERMEASE PROTEIN YNJC"/>
    <property type="match status" value="1"/>
</dbReference>
<evidence type="ECO:0000256" key="4">
    <source>
        <dbReference type="ARBA" id="ARBA00022692"/>
    </source>
</evidence>
<evidence type="ECO:0000256" key="5">
    <source>
        <dbReference type="ARBA" id="ARBA00022989"/>
    </source>
</evidence>
<gene>
    <name evidence="10" type="ORF">J5Y06_20895</name>
</gene>
<dbReference type="PROSITE" id="PS50928">
    <property type="entry name" value="ABC_TM1"/>
    <property type="match status" value="1"/>
</dbReference>
<feature type="compositionally biased region" description="Polar residues" evidence="8">
    <location>
        <begin position="1"/>
        <end position="11"/>
    </location>
</feature>
<organism evidence="10 11">
    <name type="scientific">Tianweitania sediminis</name>
    <dbReference type="NCBI Taxonomy" id="1502156"/>
    <lineage>
        <taxon>Bacteria</taxon>
        <taxon>Pseudomonadati</taxon>
        <taxon>Pseudomonadota</taxon>
        <taxon>Alphaproteobacteria</taxon>
        <taxon>Hyphomicrobiales</taxon>
        <taxon>Phyllobacteriaceae</taxon>
        <taxon>Tianweitania</taxon>
    </lineage>
</organism>
<dbReference type="InterPro" id="IPR000515">
    <property type="entry name" value="MetI-like"/>
</dbReference>
<evidence type="ECO:0000256" key="2">
    <source>
        <dbReference type="ARBA" id="ARBA00022448"/>
    </source>
</evidence>
<comment type="subcellular location">
    <subcellularLocation>
        <location evidence="1 7">Cell membrane</location>
        <topology evidence="1 7">Multi-pass membrane protein</topology>
    </subcellularLocation>
</comment>
<feature type="transmembrane region" description="Helical" evidence="7">
    <location>
        <begin position="336"/>
        <end position="362"/>
    </location>
</feature>
<keyword evidence="4 7" id="KW-0812">Transmembrane</keyword>
<evidence type="ECO:0000256" key="7">
    <source>
        <dbReference type="RuleBase" id="RU363032"/>
    </source>
</evidence>
<evidence type="ECO:0000256" key="8">
    <source>
        <dbReference type="SAM" id="MobiDB-lite"/>
    </source>
</evidence>
<dbReference type="AlphaFoldDB" id="A0A8J7RSA1"/>
<dbReference type="Gene3D" id="1.10.3720.10">
    <property type="entry name" value="MetI-like"/>
    <property type="match status" value="2"/>
</dbReference>
<dbReference type="SUPFAM" id="SSF161098">
    <property type="entry name" value="MetI-like"/>
    <property type="match status" value="2"/>
</dbReference>
<evidence type="ECO:0000256" key="6">
    <source>
        <dbReference type="ARBA" id="ARBA00023136"/>
    </source>
</evidence>
<accession>A0A8J7RSA1</accession>
<keyword evidence="11" id="KW-1185">Reference proteome</keyword>
<comment type="caution">
    <text evidence="10">The sequence shown here is derived from an EMBL/GenBank/DDBJ whole genome shotgun (WGS) entry which is preliminary data.</text>
</comment>
<dbReference type="CDD" id="cd06261">
    <property type="entry name" value="TM_PBP2"/>
    <property type="match status" value="1"/>
</dbReference>
<dbReference type="Proteomes" id="UP000666240">
    <property type="component" value="Unassembled WGS sequence"/>
</dbReference>
<dbReference type="EMBL" id="JAGIYY010000011">
    <property type="protein sequence ID" value="MBP0441114.1"/>
    <property type="molecule type" value="Genomic_DNA"/>
</dbReference>
<dbReference type="InterPro" id="IPR035906">
    <property type="entry name" value="MetI-like_sf"/>
</dbReference>
<feature type="transmembrane region" description="Helical" evidence="7">
    <location>
        <begin position="92"/>
        <end position="118"/>
    </location>
</feature>